<feature type="domain" description="Flagellin C-terminal" evidence="6">
    <location>
        <begin position="191"/>
        <end position="273"/>
    </location>
</feature>
<comment type="similarity">
    <text evidence="1 4">Belongs to the bacterial flagellin family.</text>
</comment>
<comment type="subcellular location">
    <subcellularLocation>
        <location evidence="4">Secreted</location>
    </subcellularLocation>
    <subcellularLocation>
        <location evidence="4">Bacterial flagellum</location>
    </subcellularLocation>
</comment>
<dbReference type="InterPro" id="IPR001029">
    <property type="entry name" value="Flagellin_N"/>
</dbReference>
<reference evidence="7 8" key="1">
    <citation type="submission" date="2023-01" db="EMBL/GenBank/DDBJ databases">
        <title>Novel species of the genus Asticcacaulis isolated from rivers.</title>
        <authorList>
            <person name="Lu H."/>
        </authorList>
    </citation>
    <scope>NUCLEOTIDE SEQUENCE [LARGE SCALE GENOMIC DNA]</scope>
    <source>
        <strain evidence="7 8">BYS171W</strain>
    </source>
</reference>
<evidence type="ECO:0000313" key="8">
    <source>
        <dbReference type="Proteomes" id="UP001214854"/>
    </source>
</evidence>
<dbReference type="PANTHER" id="PTHR42792:SF2">
    <property type="entry name" value="FLAGELLIN"/>
    <property type="match status" value="1"/>
</dbReference>
<keyword evidence="8" id="KW-1185">Reference proteome</keyword>
<dbReference type="InterPro" id="IPR001492">
    <property type="entry name" value="Flagellin"/>
</dbReference>
<evidence type="ECO:0000256" key="4">
    <source>
        <dbReference type="RuleBase" id="RU362073"/>
    </source>
</evidence>
<name>A0ABT5HPZ8_9CAUL</name>
<dbReference type="RefSeq" id="WP_272746537.1">
    <property type="nucleotide sequence ID" value="NZ_JAQQKX010000001.1"/>
</dbReference>
<gene>
    <name evidence="7" type="ORF">PQU92_02000</name>
</gene>
<evidence type="ECO:0000256" key="3">
    <source>
        <dbReference type="ARBA" id="ARBA00023143"/>
    </source>
</evidence>
<keyword evidence="3 4" id="KW-0975">Bacterial flagellum</keyword>
<dbReference type="Pfam" id="PF00669">
    <property type="entry name" value="Flagellin_N"/>
    <property type="match status" value="1"/>
</dbReference>
<dbReference type="Pfam" id="PF00700">
    <property type="entry name" value="Flagellin_C"/>
    <property type="match status" value="1"/>
</dbReference>
<proteinExistence type="inferred from homology"/>
<feature type="domain" description="Flagellin N-terminal" evidence="5">
    <location>
        <begin position="4"/>
        <end position="141"/>
    </location>
</feature>
<protein>
    <recommendedName>
        <fullName evidence="4">Flagellin</fullName>
    </recommendedName>
</protein>
<dbReference type="PANTHER" id="PTHR42792">
    <property type="entry name" value="FLAGELLIN"/>
    <property type="match status" value="1"/>
</dbReference>
<accession>A0ABT5HPZ8</accession>
<dbReference type="EMBL" id="JAQQKX010000001">
    <property type="protein sequence ID" value="MDC7682028.1"/>
    <property type="molecule type" value="Genomic_DNA"/>
</dbReference>
<dbReference type="Proteomes" id="UP001214854">
    <property type="component" value="Unassembled WGS sequence"/>
</dbReference>
<sequence>MNSINTNVGAMIALRNLNAINAELIATQNRISTGYKVASAKDNGAVWAMAQTQRAEVRGLDAVKESLSRNSSVVDVALTAGESVSDLLIELKEKVLAASDTSLSTSSRNALKSDFDAIKTQITRTLQNASFNGINLLDGSKSAIYALANARGSDSLTVAAQNLSFGGSIITFSAAATFTSATAASNLLSGLNTSIDNVSAALSRLGTSSQSLDRHATFIDKIQDTMIASIGRMVDADLAKESAKFQALQVKRQLAIQAMAIANQAPSYLLKLFGR</sequence>
<evidence type="ECO:0000256" key="2">
    <source>
        <dbReference type="ARBA" id="ARBA00011829"/>
    </source>
</evidence>
<dbReference type="SUPFAM" id="SSF64518">
    <property type="entry name" value="Phase 1 flagellin"/>
    <property type="match status" value="1"/>
</dbReference>
<keyword evidence="7" id="KW-0966">Cell projection</keyword>
<dbReference type="InterPro" id="IPR046358">
    <property type="entry name" value="Flagellin_C"/>
</dbReference>
<keyword evidence="7" id="KW-0969">Cilium</keyword>
<evidence type="ECO:0000259" key="6">
    <source>
        <dbReference type="Pfam" id="PF00700"/>
    </source>
</evidence>
<dbReference type="Gene3D" id="1.20.1330.10">
    <property type="entry name" value="f41 fragment of flagellin, N-terminal domain"/>
    <property type="match status" value="1"/>
</dbReference>
<organism evidence="7 8">
    <name type="scientific">Asticcacaulis aquaticus</name>
    <dbReference type="NCBI Taxonomy" id="2984212"/>
    <lineage>
        <taxon>Bacteria</taxon>
        <taxon>Pseudomonadati</taxon>
        <taxon>Pseudomonadota</taxon>
        <taxon>Alphaproteobacteria</taxon>
        <taxon>Caulobacterales</taxon>
        <taxon>Caulobacteraceae</taxon>
        <taxon>Asticcacaulis</taxon>
    </lineage>
</organism>
<keyword evidence="4" id="KW-0964">Secreted</keyword>
<comment type="function">
    <text evidence="4">Flagellin is the subunit protein which polymerizes to form the filaments of bacterial flagella.</text>
</comment>
<comment type="caution">
    <text evidence="7">The sequence shown here is derived from an EMBL/GenBank/DDBJ whole genome shotgun (WGS) entry which is preliminary data.</text>
</comment>
<keyword evidence="7" id="KW-0282">Flagellum</keyword>
<evidence type="ECO:0000259" key="5">
    <source>
        <dbReference type="Pfam" id="PF00669"/>
    </source>
</evidence>
<evidence type="ECO:0000256" key="1">
    <source>
        <dbReference type="ARBA" id="ARBA00005709"/>
    </source>
</evidence>
<evidence type="ECO:0000313" key="7">
    <source>
        <dbReference type="EMBL" id="MDC7682028.1"/>
    </source>
</evidence>
<comment type="subunit">
    <text evidence="2">In C.crescentus, the flagellar filament is composed of multiple flagellins of 29 kDa; 27 kDa and 25 kDa.</text>
</comment>